<dbReference type="InterPro" id="IPR038109">
    <property type="entry name" value="DNA_bind_recomb_sf"/>
</dbReference>
<dbReference type="AlphaFoldDB" id="A0A6V8JYG1"/>
<name>A0A6V8JYG1_9ACTN</name>
<dbReference type="Proteomes" id="UP000482800">
    <property type="component" value="Unassembled WGS sequence"/>
</dbReference>
<dbReference type="InterPro" id="IPR025827">
    <property type="entry name" value="Zn_ribbon_recom_dom"/>
</dbReference>
<sequence>MRKAAQRLLEGAPLAAVVAQWRASGLQTPLGKEWVAESVKQVLRNPRICGYRSRHVREVDPDTGKEHVRMEVVRDASGEPVIGQFEPILTVGEWQAVTAIIGSNAVRGRGTNARIYLLTGTLRCGKPDCGHKLRAIKAHESRVKTPGLFYYACESRAKGGCGGVSIPGGKTDEFIAEAVIAKYELEAQRREARSAPSPWAREAELAQIRQDIADLTAAWRARPQRISSSRYFAMLPELEREEQTLSGERDAWLAKQYAAAGRPVDLRAKWPKLGLAEKRAYIEDVLAAVLVYPAGGKRGWNPERLEPIWRED</sequence>
<gene>
    <name evidence="2" type="ORF">Phou_019520</name>
</gene>
<evidence type="ECO:0000259" key="1">
    <source>
        <dbReference type="PROSITE" id="PS51737"/>
    </source>
</evidence>
<dbReference type="Pfam" id="PF07508">
    <property type="entry name" value="Recombinase"/>
    <property type="match status" value="1"/>
</dbReference>
<proteinExistence type="predicted"/>
<dbReference type="GO" id="GO:0000150">
    <property type="term" value="F:DNA strand exchange activity"/>
    <property type="evidence" value="ECO:0007669"/>
    <property type="project" value="InterPro"/>
</dbReference>
<organism evidence="2 3">
    <name type="scientific">Phytohabitans houttuyneae</name>
    <dbReference type="NCBI Taxonomy" id="1076126"/>
    <lineage>
        <taxon>Bacteria</taxon>
        <taxon>Bacillati</taxon>
        <taxon>Actinomycetota</taxon>
        <taxon>Actinomycetes</taxon>
        <taxon>Micromonosporales</taxon>
        <taxon>Micromonosporaceae</taxon>
    </lineage>
</organism>
<dbReference type="InterPro" id="IPR011109">
    <property type="entry name" value="DNA_bind_recombinase_dom"/>
</dbReference>
<dbReference type="GO" id="GO:0003677">
    <property type="term" value="F:DNA binding"/>
    <property type="evidence" value="ECO:0007669"/>
    <property type="project" value="InterPro"/>
</dbReference>
<dbReference type="PROSITE" id="PS51737">
    <property type="entry name" value="RECOMBINASE_DNA_BIND"/>
    <property type="match status" value="1"/>
</dbReference>
<dbReference type="PANTHER" id="PTHR30461">
    <property type="entry name" value="DNA-INVERTASE FROM LAMBDOID PROPHAGE"/>
    <property type="match status" value="1"/>
</dbReference>
<feature type="domain" description="Recombinase" evidence="1">
    <location>
        <begin position="1"/>
        <end position="107"/>
    </location>
</feature>
<reference evidence="2 3" key="1">
    <citation type="submission" date="2020-03" db="EMBL/GenBank/DDBJ databases">
        <title>Whole genome shotgun sequence of Phytohabitans houttuyneae NBRC 108639.</title>
        <authorList>
            <person name="Komaki H."/>
            <person name="Tamura T."/>
        </authorList>
    </citation>
    <scope>NUCLEOTIDE SEQUENCE [LARGE SCALE GENOMIC DNA]</scope>
    <source>
        <strain evidence="2 3">NBRC 108639</strain>
    </source>
</reference>
<keyword evidence="3" id="KW-1185">Reference proteome</keyword>
<accession>A0A6V8JYG1</accession>
<dbReference type="Gene3D" id="3.90.1750.20">
    <property type="entry name" value="Putative Large Serine Recombinase, Chain B, Domain 2"/>
    <property type="match status" value="1"/>
</dbReference>
<dbReference type="EMBL" id="BLPF01000001">
    <property type="protein sequence ID" value="GFJ77772.1"/>
    <property type="molecule type" value="Genomic_DNA"/>
</dbReference>
<dbReference type="InterPro" id="IPR050639">
    <property type="entry name" value="SSR_resolvase"/>
</dbReference>
<evidence type="ECO:0000313" key="2">
    <source>
        <dbReference type="EMBL" id="GFJ77772.1"/>
    </source>
</evidence>
<protein>
    <recommendedName>
        <fullName evidence="1">Recombinase domain-containing protein</fullName>
    </recommendedName>
</protein>
<dbReference type="PANTHER" id="PTHR30461:SF23">
    <property type="entry name" value="DNA RECOMBINASE-RELATED"/>
    <property type="match status" value="1"/>
</dbReference>
<dbReference type="Pfam" id="PF13408">
    <property type="entry name" value="Zn_ribbon_recom"/>
    <property type="match status" value="1"/>
</dbReference>
<reference evidence="2 3" key="2">
    <citation type="submission" date="2020-03" db="EMBL/GenBank/DDBJ databases">
        <authorList>
            <person name="Ichikawa N."/>
            <person name="Kimura A."/>
            <person name="Kitahashi Y."/>
            <person name="Uohara A."/>
        </authorList>
    </citation>
    <scope>NUCLEOTIDE SEQUENCE [LARGE SCALE GENOMIC DNA]</scope>
    <source>
        <strain evidence="2 3">NBRC 108639</strain>
    </source>
</reference>
<comment type="caution">
    <text evidence="2">The sequence shown here is derived from an EMBL/GenBank/DDBJ whole genome shotgun (WGS) entry which is preliminary data.</text>
</comment>
<evidence type="ECO:0000313" key="3">
    <source>
        <dbReference type="Proteomes" id="UP000482800"/>
    </source>
</evidence>